<dbReference type="AlphaFoldDB" id="A0ABD1N8M6"/>
<dbReference type="Gene3D" id="2.60.120.200">
    <property type="match status" value="1"/>
</dbReference>
<dbReference type="Proteomes" id="UP001603857">
    <property type="component" value="Unassembled WGS sequence"/>
</dbReference>
<dbReference type="SUPFAM" id="SSF49899">
    <property type="entry name" value="Concanavalin A-like lectins/glucanases"/>
    <property type="match status" value="1"/>
</dbReference>
<proteinExistence type="predicted"/>
<evidence type="ECO:0000313" key="5">
    <source>
        <dbReference type="EMBL" id="KAL2344318.1"/>
    </source>
</evidence>
<dbReference type="InterPro" id="IPR000757">
    <property type="entry name" value="Beta-glucanase-like"/>
</dbReference>
<evidence type="ECO:0000256" key="2">
    <source>
        <dbReference type="ARBA" id="ARBA00023295"/>
    </source>
</evidence>
<name>A0ABD1N8M6_9FABA</name>
<keyword evidence="6" id="KW-1185">Reference proteome</keyword>
<evidence type="ECO:0000313" key="6">
    <source>
        <dbReference type="Proteomes" id="UP001603857"/>
    </source>
</evidence>
<protein>
    <recommendedName>
        <fullName evidence="4">GH16 domain-containing protein</fullName>
    </recommendedName>
</protein>
<evidence type="ECO:0000256" key="3">
    <source>
        <dbReference type="SAM" id="SignalP"/>
    </source>
</evidence>
<dbReference type="Pfam" id="PF00722">
    <property type="entry name" value="Glyco_hydro_16"/>
    <property type="match status" value="1"/>
</dbReference>
<evidence type="ECO:0000259" key="4">
    <source>
        <dbReference type="Pfam" id="PF00722"/>
    </source>
</evidence>
<reference evidence="5 6" key="1">
    <citation type="submission" date="2024-08" db="EMBL/GenBank/DDBJ databases">
        <title>Insights into the chromosomal genome structure of Flemingia macrophylla.</title>
        <authorList>
            <person name="Ding Y."/>
            <person name="Zhao Y."/>
            <person name="Bi W."/>
            <person name="Wu M."/>
            <person name="Zhao G."/>
            <person name="Gong Y."/>
            <person name="Li W."/>
            <person name="Zhang P."/>
        </authorList>
    </citation>
    <scope>NUCLEOTIDE SEQUENCE [LARGE SCALE GENOMIC DNA]</scope>
    <source>
        <strain evidence="5">DYQJB</strain>
        <tissue evidence="5">Leaf</tissue>
    </source>
</reference>
<dbReference type="GO" id="GO:0016798">
    <property type="term" value="F:hydrolase activity, acting on glycosyl bonds"/>
    <property type="evidence" value="ECO:0007669"/>
    <property type="project" value="UniProtKB-KW"/>
</dbReference>
<dbReference type="InterPro" id="IPR044791">
    <property type="entry name" value="Beta-glucanase/XTH"/>
</dbReference>
<organism evidence="5 6">
    <name type="scientific">Flemingia macrophylla</name>
    <dbReference type="NCBI Taxonomy" id="520843"/>
    <lineage>
        <taxon>Eukaryota</taxon>
        <taxon>Viridiplantae</taxon>
        <taxon>Streptophyta</taxon>
        <taxon>Embryophyta</taxon>
        <taxon>Tracheophyta</taxon>
        <taxon>Spermatophyta</taxon>
        <taxon>Magnoliopsida</taxon>
        <taxon>eudicotyledons</taxon>
        <taxon>Gunneridae</taxon>
        <taxon>Pentapetalae</taxon>
        <taxon>rosids</taxon>
        <taxon>fabids</taxon>
        <taxon>Fabales</taxon>
        <taxon>Fabaceae</taxon>
        <taxon>Papilionoideae</taxon>
        <taxon>50 kb inversion clade</taxon>
        <taxon>NPAAA clade</taxon>
        <taxon>indigoferoid/millettioid clade</taxon>
        <taxon>Phaseoleae</taxon>
        <taxon>Flemingia</taxon>
    </lineage>
</organism>
<dbReference type="PANTHER" id="PTHR31062">
    <property type="entry name" value="XYLOGLUCAN ENDOTRANSGLUCOSYLASE/HYDROLASE PROTEIN 8-RELATED"/>
    <property type="match status" value="1"/>
</dbReference>
<feature type="chain" id="PRO_5044827787" description="GH16 domain-containing protein" evidence="3">
    <location>
        <begin position="27"/>
        <end position="124"/>
    </location>
</feature>
<comment type="caution">
    <text evidence="5">The sequence shown here is derived from an EMBL/GenBank/DDBJ whole genome shotgun (WGS) entry which is preliminary data.</text>
</comment>
<dbReference type="InterPro" id="IPR013320">
    <property type="entry name" value="ConA-like_dom_sf"/>
</dbReference>
<keyword evidence="1" id="KW-0378">Hydrolase</keyword>
<gene>
    <name evidence="5" type="ORF">Fmac_005603</name>
</gene>
<evidence type="ECO:0000256" key="1">
    <source>
        <dbReference type="ARBA" id="ARBA00022801"/>
    </source>
</evidence>
<keyword evidence="2" id="KW-0326">Glycosidase</keyword>
<keyword evidence="3" id="KW-0732">Signal</keyword>
<dbReference type="EMBL" id="JBGMDY010000002">
    <property type="protein sequence ID" value="KAL2344318.1"/>
    <property type="molecule type" value="Genomic_DNA"/>
</dbReference>
<accession>A0ABD1N8M6</accession>
<feature type="signal peptide" evidence="3">
    <location>
        <begin position="1"/>
        <end position="26"/>
    </location>
</feature>
<feature type="domain" description="GH16" evidence="4">
    <location>
        <begin position="51"/>
        <end position="115"/>
    </location>
</feature>
<sequence length="124" mass="13408">MALWEHKPGFSYLLVLILCLATVVSPHSRTYTTPSVTHLTDYFPGVPVDRAFSKAFGASNVQFLSNGSMATLALDKISGSGLVSQSRYYYGFFSAAIKLPSGLSPGVVVAFYVSSLHHCLRVTD</sequence>